<keyword evidence="10 12" id="KW-0594">Phospholipid biosynthesis</keyword>
<dbReference type="EC" id="2.7.8.-" evidence="12 13"/>
<feature type="active site" evidence="12">
    <location>
        <position position="409"/>
    </location>
</feature>
<dbReference type="CDD" id="cd09110">
    <property type="entry name" value="PLDc_CLS_1"/>
    <property type="match status" value="1"/>
</dbReference>
<feature type="domain" description="PLD phosphodiesterase" evidence="14">
    <location>
        <begin position="215"/>
        <end position="242"/>
    </location>
</feature>
<dbReference type="PANTHER" id="PTHR21248:SF20">
    <property type="entry name" value="CARDIOLIPIN SYNTHASE YWIE-RELATED"/>
    <property type="match status" value="1"/>
</dbReference>
<keyword evidence="6" id="KW-0677">Repeat</keyword>
<sequence>MNWILIIQLAYLLLIFFVILRVLYDTRSSTKALAYILFIIFVPLVGMIFYFSFGINYRKRKLYTKKIVEDEPFRMLIHNKMNAHSNEISNSGLIPDKNITLTEYIRRAGSSPLTANNKVKLLINGEEKFPELLKALENAKSHIHLEYYIYENDVTGNQIAEILLKKAKEGLEVRFLYDDFGSQGLGKPFIQKLNEAGVKTAPFYKIKWYALANRINYRNHRKIVIIDGLTSFVGGINMSDKYRNDLNPKNKLFWRDTHLMIKGQGTSYLQYLFMCDWNFCSPNKLVYNELYFPEIPQNNTIENDVVQIAASGPDSSQPVIFYSLLEAISAAKKSIYITSPYFIPGESLMDALIIAIQSGLDVKVLVPGISDSKMVNAAANAYYTELLQYGAKIYKYSKGFVHAKTIVIDDDLAIIGSANMDYRSFDLNFEVNAMVYSKNIANQLKEAFENDLKESAQIDAHSWLNRPKHIHQWEKIVKLLSPFL</sequence>
<dbReference type="InterPro" id="IPR027379">
    <property type="entry name" value="CLS_N"/>
</dbReference>
<evidence type="ECO:0000256" key="1">
    <source>
        <dbReference type="ARBA" id="ARBA00004651"/>
    </source>
</evidence>
<evidence type="ECO:0000256" key="4">
    <source>
        <dbReference type="ARBA" id="ARBA00022679"/>
    </source>
</evidence>
<keyword evidence="7 12" id="KW-1133">Transmembrane helix</keyword>
<evidence type="ECO:0000256" key="10">
    <source>
        <dbReference type="ARBA" id="ARBA00023209"/>
    </source>
</evidence>
<proteinExistence type="inferred from homology"/>
<feature type="transmembrane region" description="Helical" evidence="12">
    <location>
        <begin position="6"/>
        <end position="24"/>
    </location>
</feature>
<comment type="caution">
    <text evidence="15">The sequence shown here is derived from an EMBL/GenBank/DDBJ whole genome shotgun (WGS) entry which is preliminary data.</text>
</comment>
<keyword evidence="8 12" id="KW-0443">Lipid metabolism</keyword>
<dbReference type="InterPro" id="IPR025202">
    <property type="entry name" value="PLD-like_dom"/>
</dbReference>
<feature type="domain" description="PLD phosphodiesterase" evidence="14">
    <location>
        <begin position="397"/>
        <end position="424"/>
    </location>
</feature>
<keyword evidence="2 12" id="KW-1003">Cell membrane</keyword>
<reference evidence="16" key="1">
    <citation type="journal article" date="2019" name="Int. J. Syst. Evol. Microbiol.">
        <title>The Global Catalogue of Microorganisms (GCM) 10K type strain sequencing project: providing services to taxonomists for standard genome sequencing and annotation.</title>
        <authorList>
            <consortium name="The Broad Institute Genomics Platform"/>
            <consortium name="The Broad Institute Genome Sequencing Center for Infectious Disease"/>
            <person name="Wu L."/>
            <person name="Ma J."/>
        </authorList>
    </citation>
    <scope>NUCLEOTIDE SEQUENCE [LARGE SCALE GENOMIC DNA]</scope>
    <source>
        <strain evidence="16">KCTC 52644</strain>
    </source>
</reference>
<evidence type="ECO:0000259" key="14">
    <source>
        <dbReference type="PROSITE" id="PS50035"/>
    </source>
</evidence>
<keyword evidence="3 12" id="KW-0444">Lipid biosynthesis</keyword>
<dbReference type="Pfam" id="PF13091">
    <property type="entry name" value="PLDc_2"/>
    <property type="match status" value="2"/>
</dbReference>
<gene>
    <name evidence="15" type="primary">cls</name>
    <name evidence="15" type="ORF">ACFSX9_02475</name>
</gene>
<evidence type="ECO:0000256" key="9">
    <source>
        <dbReference type="ARBA" id="ARBA00023136"/>
    </source>
</evidence>
<comment type="similarity">
    <text evidence="12">Belongs to the phospholipase D family. Cardiolipin synthase subfamily.</text>
</comment>
<dbReference type="CDD" id="cd09112">
    <property type="entry name" value="PLDc_CLS_2"/>
    <property type="match status" value="1"/>
</dbReference>
<comment type="function">
    <text evidence="12">Catalyzes the reversible phosphatidyl group transfer from one phosphatidylglycerol molecule to another to form cardiolipin (CL) (diphosphatidylglycerol) and glycerol.</text>
</comment>
<evidence type="ECO:0000256" key="12">
    <source>
        <dbReference type="HAMAP-Rule" id="MF_01916"/>
    </source>
</evidence>
<keyword evidence="9 12" id="KW-0472">Membrane</keyword>
<dbReference type="InterPro" id="IPR022924">
    <property type="entry name" value="Cardiolipin_synthase"/>
</dbReference>
<evidence type="ECO:0000256" key="7">
    <source>
        <dbReference type="ARBA" id="ARBA00022989"/>
    </source>
</evidence>
<dbReference type="InterPro" id="IPR001736">
    <property type="entry name" value="PLipase_D/transphosphatidylase"/>
</dbReference>
<evidence type="ECO:0000256" key="8">
    <source>
        <dbReference type="ARBA" id="ARBA00023098"/>
    </source>
</evidence>
<feature type="active site" evidence="12">
    <location>
        <position position="222"/>
    </location>
</feature>
<dbReference type="Pfam" id="PF13396">
    <property type="entry name" value="PLDc_N"/>
    <property type="match status" value="1"/>
</dbReference>
<keyword evidence="4 12" id="KW-0808">Transferase</keyword>
<evidence type="ECO:0000313" key="16">
    <source>
        <dbReference type="Proteomes" id="UP001597549"/>
    </source>
</evidence>
<feature type="active site" evidence="12">
    <location>
        <position position="402"/>
    </location>
</feature>
<dbReference type="Proteomes" id="UP001597549">
    <property type="component" value="Unassembled WGS sequence"/>
</dbReference>
<organism evidence="15 16">
    <name type="scientific">Flavobacterium ardleyense</name>
    <dbReference type="NCBI Taxonomy" id="2038737"/>
    <lineage>
        <taxon>Bacteria</taxon>
        <taxon>Pseudomonadati</taxon>
        <taxon>Bacteroidota</taxon>
        <taxon>Flavobacteriia</taxon>
        <taxon>Flavobacteriales</taxon>
        <taxon>Flavobacteriaceae</taxon>
        <taxon>Flavobacterium</taxon>
    </lineage>
</organism>
<feature type="active site" evidence="12">
    <location>
        <position position="227"/>
    </location>
</feature>
<feature type="transmembrane region" description="Helical" evidence="12">
    <location>
        <begin position="33"/>
        <end position="53"/>
    </location>
</feature>
<accession>A0ABW5Z6V3</accession>
<dbReference type="RefSeq" id="WP_379803961.1">
    <property type="nucleotide sequence ID" value="NZ_JBHUOL010000006.1"/>
</dbReference>
<evidence type="ECO:0000313" key="15">
    <source>
        <dbReference type="EMBL" id="MFD2907592.1"/>
    </source>
</evidence>
<evidence type="ECO:0000256" key="3">
    <source>
        <dbReference type="ARBA" id="ARBA00022516"/>
    </source>
</evidence>
<keyword evidence="5 12" id="KW-0812">Transmembrane</keyword>
<evidence type="ECO:0000256" key="6">
    <source>
        <dbReference type="ARBA" id="ARBA00022737"/>
    </source>
</evidence>
<dbReference type="Gene3D" id="3.30.870.10">
    <property type="entry name" value="Endonuclease Chain A"/>
    <property type="match status" value="2"/>
</dbReference>
<dbReference type="PROSITE" id="PS50035">
    <property type="entry name" value="PLD"/>
    <property type="match status" value="2"/>
</dbReference>
<keyword evidence="11 12" id="KW-1208">Phospholipid metabolism</keyword>
<evidence type="ECO:0000256" key="13">
    <source>
        <dbReference type="NCBIfam" id="TIGR04265"/>
    </source>
</evidence>
<evidence type="ECO:0000256" key="11">
    <source>
        <dbReference type="ARBA" id="ARBA00023264"/>
    </source>
</evidence>
<comment type="catalytic activity">
    <reaction evidence="12">
        <text>2 a 1,2-diacyl-sn-glycero-3-phospho-(1'-sn-glycerol) = a cardiolipin + glycerol</text>
        <dbReference type="Rhea" id="RHEA:31451"/>
        <dbReference type="ChEBI" id="CHEBI:17754"/>
        <dbReference type="ChEBI" id="CHEBI:62237"/>
        <dbReference type="ChEBI" id="CHEBI:64716"/>
    </reaction>
</comment>
<name>A0ABW5Z6V3_9FLAO</name>
<dbReference type="InterPro" id="IPR030874">
    <property type="entry name" value="Cardiolipin_synth_Firmi"/>
</dbReference>
<comment type="subcellular location">
    <subcellularLocation>
        <location evidence="1 12">Cell membrane</location>
        <topology evidence="1 12">Multi-pass membrane protein</topology>
    </subcellularLocation>
</comment>
<keyword evidence="16" id="KW-1185">Reference proteome</keyword>
<feature type="active site" evidence="12">
    <location>
        <position position="220"/>
    </location>
</feature>
<protein>
    <recommendedName>
        <fullName evidence="12 13">Cardiolipin synthase</fullName>
        <shortName evidence="12">CL synthase</shortName>
        <ecNumber evidence="12 13">2.7.8.-</ecNumber>
    </recommendedName>
</protein>
<dbReference type="NCBIfam" id="TIGR04265">
    <property type="entry name" value="bac_cardiolipin"/>
    <property type="match status" value="1"/>
</dbReference>
<evidence type="ECO:0000256" key="2">
    <source>
        <dbReference type="ARBA" id="ARBA00022475"/>
    </source>
</evidence>
<feature type="active site" evidence="12">
    <location>
        <position position="404"/>
    </location>
</feature>
<dbReference type="PANTHER" id="PTHR21248">
    <property type="entry name" value="CARDIOLIPIN SYNTHASE"/>
    <property type="match status" value="1"/>
</dbReference>
<dbReference type="EMBL" id="JBHUOL010000006">
    <property type="protein sequence ID" value="MFD2907592.1"/>
    <property type="molecule type" value="Genomic_DNA"/>
</dbReference>
<dbReference type="SUPFAM" id="SSF56024">
    <property type="entry name" value="Phospholipase D/nuclease"/>
    <property type="match status" value="2"/>
</dbReference>
<dbReference type="HAMAP" id="MF_01916">
    <property type="entry name" value="Cardiolipin_synth_Cls"/>
    <property type="match status" value="1"/>
</dbReference>
<dbReference type="SMART" id="SM00155">
    <property type="entry name" value="PLDc"/>
    <property type="match status" value="2"/>
</dbReference>
<evidence type="ECO:0000256" key="5">
    <source>
        <dbReference type="ARBA" id="ARBA00022692"/>
    </source>
</evidence>